<dbReference type="EMBL" id="WOCD01000003">
    <property type="protein sequence ID" value="MUH72596.1"/>
    <property type="molecule type" value="Genomic_DNA"/>
</dbReference>
<dbReference type="OrthoDB" id="5614121at2"/>
<evidence type="ECO:0000313" key="2">
    <source>
        <dbReference type="EMBL" id="MUH72596.1"/>
    </source>
</evidence>
<keyword evidence="3" id="KW-1185">Reference proteome</keyword>
<name>A0A6N8F7Q7_9GAMM</name>
<keyword evidence="1" id="KW-0732">Signal</keyword>
<proteinExistence type="predicted"/>
<accession>A0A6N8F7Q7</accession>
<evidence type="ECO:0000313" key="3">
    <source>
        <dbReference type="Proteomes" id="UP000439994"/>
    </source>
</evidence>
<feature type="chain" id="PRO_5026751037" evidence="1">
    <location>
        <begin position="19"/>
        <end position="436"/>
    </location>
</feature>
<organism evidence="2 3">
    <name type="scientific">Psychrosphaera haliotis</name>
    <dbReference type="NCBI Taxonomy" id="555083"/>
    <lineage>
        <taxon>Bacteria</taxon>
        <taxon>Pseudomonadati</taxon>
        <taxon>Pseudomonadota</taxon>
        <taxon>Gammaproteobacteria</taxon>
        <taxon>Alteromonadales</taxon>
        <taxon>Pseudoalteromonadaceae</taxon>
        <taxon>Psychrosphaera</taxon>
    </lineage>
</organism>
<comment type="caution">
    <text evidence="2">The sequence shown here is derived from an EMBL/GenBank/DDBJ whole genome shotgun (WGS) entry which is preliminary data.</text>
</comment>
<dbReference type="InterPro" id="IPR011990">
    <property type="entry name" value="TPR-like_helical_dom_sf"/>
</dbReference>
<dbReference type="RefSeq" id="WP_155695761.1">
    <property type="nucleotide sequence ID" value="NZ_WOCD01000003.1"/>
</dbReference>
<dbReference type="Proteomes" id="UP000439994">
    <property type="component" value="Unassembled WGS sequence"/>
</dbReference>
<feature type="signal peptide" evidence="1">
    <location>
        <begin position="1"/>
        <end position="18"/>
    </location>
</feature>
<gene>
    <name evidence="2" type="ORF">GNP35_08885</name>
</gene>
<evidence type="ECO:0000256" key="1">
    <source>
        <dbReference type="SAM" id="SignalP"/>
    </source>
</evidence>
<reference evidence="2 3" key="1">
    <citation type="submission" date="2019-11" db="EMBL/GenBank/DDBJ databases">
        <title>P. haliotis isolates from Z. marina roots.</title>
        <authorList>
            <person name="Cohen M."/>
            <person name="Jospin G."/>
            <person name="Eisen J.A."/>
            <person name="Coil D.A."/>
        </authorList>
    </citation>
    <scope>NUCLEOTIDE SEQUENCE [LARGE SCALE GENOMIC DNA]</scope>
    <source>
        <strain evidence="2 3">UCD-MCMsp1aY</strain>
    </source>
</reference>
<dbReference type="SUPFAM" id="SSF48452">
    <property type="entry name" value="TPR-like"/>
    <property type="match status" value="1"/>
</dbReference>
<dbReference type="AlphaFoldDB" id="A0A6N8F7Q7"/>
<sequence length="436" mass="49012">MRFLAVMFLALASMSSYAEEVLVSEPIEKQVQELLLNNKPVEAYNLASENSELLGEPKFDFLLGLAALKVNKVHESVFAFERVIASAPNWHDARILLANAYLKANNIAASSAELAALKGEALSNAQLKKVAKLELEINTVTASLDGTLNNSVGLTFGQDSNINAGTSEDSIFIPSLNNDIPLSKASQELSGHYWRLAYNGSYKKKLSQQQGIRLSWGVNDFQYANEGQYNRTIANIAGEYRFKKESTTYIGKGSITPLLLKGDFYRAETEFSFGAEHKLNKQYLLSSSIGFGWLDNKEIESLDAELLKFNLGATYLGQQALHKVSIFYIDEESSLDIGKYNAKDSAGLSYQMIYAFNDSMFYLAMFSYQKQSFDDLHPLFLVKRKETLRQLTNTIQYKINKKLSVQGLLSYQNKSSNLSLYEYDRFDTALTLKYQF</sequence>
<protein>
    <submittedName>
        <fullName evidence="2">DUF560 domain-containing protein</fullName>
    </submittedName>
</protein>